<keyword evidence="2" id="KW-0472">Membrane</keyword>
<feature type="transmembrane region" description="Helical" evidence="2">
    <location>
        <begin position="45"/>
        <end position="62"/>
    </location>
</feature>
<dbReference type="OrthoDB" id="1247025at2"/>
<reference evidence="3 4" key="1">
    <citation type="submission" date="2017-04" db="EMBL/GenBank/DDBJ databases">
        <title>A new member of the family Flavobacteriaceae isolated from ascidians.</title>
        <authorList>
            <person name="Chen L."/>
        </authorList>
    </citation>
    <scope>NUCLEOTIDE SEQUENCE [LARGE SCALE GENOMIC DNA]</scope>
    <source>
        <strain evidence="3 4">HQA918</strain>
    </source>
</reference>
<evidence type="ECO:0000256" key="2">
    <source>
        <dbReference type="SAM" id="Phobius"/>
    </source>
</evidence>
<evidence type="ECO:0000313" key="4">
    <source>
        <dbReference type="Proteomes" id="UP000219559"/>
    </source>
</evidence>
<evidence type="ECO:0000256" key="1">
    <source>
        <dbReference type="SAM" id="MobiDB-lite"/>
    </source>
</evidence>
<accession>A0A2A4G3W1</accession>
<proteinExistence type="predicted"/>
<feature type="region of interest" description="Disordered" evidence="1">
    <location>
        <begin position="125"/>
        <end position="150"/>
    </location>
</feature>
<protein>
    <submittedName>
        <fullName evidence="3">Uncharacterized protein</fullName>
    </submittedName>
</protein>
<name>A0A2A4G3W1_9FLAO</name>
<dbReference type="EMBL" id="NBWU01000005">
    <property type="protein sequence ID" value="PCE63367.1"/>
    <property type="molecule type" value="Genomic_DNA"/>
</dbReference>
<evidence type="ECO:0000313" key="3">
    <source>
        <dbReference type="EMBL" id="PCE63367.1"/>
    </source>
</evidence>
<sequence>MAPIDFEDNIRKRLEDREIKPSNEAWDKIASELNTDRDQTSNNRWLFYLAAAMLAGVLVWYGSRGSEEMPKGTEQIVNQAVKDINSKNEIKSEPLNEEQVKTEEALVGSSPEAAVKKELKLAVDQQAPETKKLPTTETQPQLADNGPENEKLPEALRPQVDQKVQEVLLAVQDWEVQHKTEVTDTELDSLLKKARNEILADRILDASNKVDAMALLQEAEYEMDRSFRDKVFEALKDGYTKVKTAVADRD</sequence>
<dbReference type="Proteomes" id="UP000219559">
    <property type="component" value="Unassembled WGS sequence"/>
</dbReference>
<dbReference type="RefSeq" id="WP_097443321.1">
    <property type="nucleotide sequence ID" value="NZ_NBWU01000005.1"/>
</dbReference>
<comment type="caution">
    <text evidence="3">The sequence shown here is derived from an EMBL/GenBank/DDBJ whole genome shotgun (WGS) entry which is preliminary data.</text>
</comment>
<keyword evidence="4" id="KW-1185">Reference proteome</keyword>
<gene>
    <name evidence="3" type="ORF">B7P33_14205</name>
</gene>
<keyword evidence="2" id="KW-1133">Transmembrane helix</keyword>
<keyword evidence="2" id="KW-0812">Transmembrane</keyword>
<organism evidence="3 4">
    <name type="scientific">Sediminicola luteus</name>
    <dbReference type="NCBI Taxonomy" id="319238"/>
    <lineage>
        <taxon>Bacteria</taxon>
        <taxon>Pseudomonadati</taxon>
        <taxon>Bacteroidota</taxon>
        <taxon>Flavobacteriia</taxon>
        <taxon>Flavobacteriales</taxon>
        <taxon>Flavobacteriaceae</taxon>
        <taxon>Sediminicola</taxon>
    </lineage>
</organism>
<dbReference type="AlphaFoldDB" id="A0A2A4G3W1"/>